<evidence type="ECO:0000256" key="1">
    <source>
        <dbReference type="ARBA" id="ARBA00022598"/>
    </source>
</evidence>
<keyword evidence="3" id="KW-0547">Nucleotide-binding</keyword>
<dbReference type="GO" id="GO:0052618">
    <property type="term" value="F:coenzyme F420-0:L-glutamate ligase activity"/>
    <property type="evidence" value="ECO:0007669"/>
    <property type="project" value="TreeGrafter"/>
</dbReference>
<dbReference type="PANTHER" id="PTHR47917:SF1">
    <property type="entry name" value="COENZYME F420:L-GLUTAMATE LIGASE"/>
    <property type="match status" value="1"/>
</dbReference>
<protein>
    <submittedName>
        <fullName evidence="12">Coenzyme F420-0 gamma-glutamyl ligase</fullName>
    </submittedName>
</protein>
<keyword evidence="2" id="KW-0479">Metal-binding</keyword>
<keyword evidence="6" id="KW-0560">Oxidoreductase</keyword>
<dbReference type="Pfam" id="PF00881">
    <property type="entry name" value="Nitroreductase"/>
    <property type="match status" value="1"/>
</dbReference>
<evidence type="ECO:0000256" key="4">
    <source>
        <dbReference type="ARBA" id="ARBA00022842"/>
    </source>
</evidence>
<dbReference type="InterPro" id="IPR002847">
    <property type="entry name" value="F420-0_gamma-glut_ligase-dom"/>
</dbReference>
<keyword evidence="8" id="KW-0464">Manganese</keyword>
<evidence type="ECO:0000313" key="12">
    <source>
        <dbReference type="EMBL" id="SEC26950.1"/>
    </source>
</evidence>
<keyword evidence="9" id="KW-0511">Multifunctional enzyme</keyword>
<proteinExistence type="inferred from homology"/>
<name>A0A1H4R4W5_RHOJO</name>
<evidence type="ECO:0000256" key="7">
    <source>
        <dbReference type="ARBA" id="ARBA00023134"/>
    </source>
</evidence>
<dbReference type="GO" id="GO:0016491">
    <property type="term" value="F:oxidoreductase activity"/>
    <property type="evidence" value="ECO:0007669"/>
    <property type="project" value="UniProtKB-KW"/>
</dbReference>
<evidence type="ECO:0000259" key="11">
    <source>
        <dbReference type="Pfam" id="PF01996"/>
    </source>
</evidence>
<dbReference type="PANTHER" id="PTHR47917">
    <property type="match status" value="1"/>
</dbReference>
<dbReference type="GO" id="GO:0046872">
    <property type="term" value="F:metal ion binding"/>
    <property type="evidence" value="ECO:0007669"/>
    <property type="project" value="UniProtKB-KW"/>
</dbReference>
<dbReference type="HAMAP" id="MF_01259">
    <property type="entry name" value="F420_ligase_FbiB"/>
    <property type="match status" value="1"/>
</dbReference>
<keyword evidence="7" id="KW-0342">GTP-binding</keyword>
<dbReference type="Gene3D" id="3.40.109.10">
    <property type="entry name" value="NADH Oxidase"/>
    <property type="match status" value="1"/>
</dbReference>
<dbReference type="Gene3D" id="3.90.1660.10">
    <property type="entry name" value="CofE-like domain"/>
    <property type="match status" value="1"/>
</dbReference>
<sequence>MKAAAQPFGAPDVADHGSVSGLHVFPVTGLPEFRPGDDVAEHIASQAPWLVDDDIVVITSKIVSKAEGRIVDAPTGPHDRGEFRALLVEQEAVRVVARKGSTVITENRLGIVQAASGIDGSNVYSHELALLPENPDESAQSIRSGLQHLLGVSVAVIITDTMGRAWRRGQTDAAIGSAGIAVLHGYAGTRDAQGNVLEVTEVAVADELAAAADLVKGKVAGIPVAVIRGLKTHDDGSGATDLLRSGQEDLVWLGTAEALAQGRREAQLLRHSVRAFSDRPVGPELITQAVAESLTAPAPHHTHPVRFVWLRSHEARARLLAAMRKQWRIDLTADGLPPERVERRIARGSILFDAPEVIVPFCVPDGAHDYPDAHRRRAESTMFTVAVGAAVQGLLVSLAARGVGSCWIGSTIFAPGIVRTELGVPSNWKPLGAVAIGYPTRPRHVRPPADVAGALVEV</sequence>
<dbReference type="SUPFAM" id="SSF55469">
    <property type="entry name" value="FMN-dependent nitroreductase-like"/>
    <property type="match status" value="1"/>
</dbReference>
<gene>
    <name evidence="12" type="ORF">SAMN04490220_1213</name>
</gene>
<keyword evidence="1 12" id="KW-0436">Ligase</keyword>
<dbReference type="Pfam" id="PF01996">
    <property type="entry name" value="F420_ligase"/>
    <property type="match status" value="1"/>
</dbReference>
<evidence type="ECO:0000256" key="6">
    <source>
        <dbReference type="ARBA" id="ARBA00023002"/>
    </source>
</evidence>
<dbReference type="OrthoDB" id="9788295at2"/>
<dbReference type="Gene3D" id="3.30.1330.100">
    <property type="entry name" value="CofE-like"/>
    <property type="match status" value="1"/>
</dbReference>
<dbReference type="GO" id="GO:0005525">
    <property type="term" value="F:GTP binding"/>
    <property type="evidence" value="ECO:0007669"/>
    <property type="project" value="UniProtKB-KW"/>
</dbReference>
<evidence type="ECO:0000256" key="5">
    <source>
        <dbReference type="ARBA" id="ARBA00022958"/>
    </source>
</evidence>
<dbReference type="InterPro" id="IPR008225">
    <property type="entry name" value="F420-0_g-glutamyl_ligase"/>
</dbReference>
<evidence type="ECO:0000256" key="3">
    <source>
        <dbReference type="ARBA" id="ARBA00022741"/>
    </source>
</evidence>
<dbReference type="NCBIfam" id="TIGR03553">
    <property type="entry name" value="F420_FbiB_CTERM"/>
    <property type="match status" value="1"/>
</dbReference>
<dbReference type="InterPro" id="IPR000415">
    <property type="entry name" value="Nitroreductase-like"/>
</dbReference>
<dbReference type="InterPro" id="IPR023661">
    <property type="entry name" value="FbiB"/>
</dbReference>
<dbReference type="AlphaFoldDB" id="A0A1H4R4W5"/>
<feature type="domain" description="Coenzyme F420:L-glutamate ligase-like" evidence="11">
    <location>
        <begin position="30"/>
        <end position="229"/>
    </location>
</feature>
<keyword evidence="5" id="KW-0630">Potassium</keyword>
<evidence type="ECO:0000256" key="2">
    <source>
        <dbReference type="ARBA" id="ARBA00022723"/>
    </source>
</evidence>
<dbReference type="NCBIfam" id="TIGR01916">
    <property type="entry name" value="F420_cofE"/>
    <property type="match status" value="1"/>
</dbReference>
<dbReference type="InterPro" id="IPR019943">
    <property type="entry name" value="F420_FbiB_C"/>
</dbReference>
<evidence type="ECO:0000256" key="9">
    <source>
        <dbReference type="ARBA" id="ARBA00023268"/>
    </source>
</evidence>
<dbReference type="RefSeq" id="WP_073368133.1">
    <property type="nucleotide sequence ID" value="NZ_FNTL01000004.1"/>
</dbReference>
<accession>A0A1H4R4W5</accession>
<evidence type="ECO:0000259" key="10">
    <source>
        <dbReference type="Pfam" id="PF00881"/>
    </source>
</evidence>
<evidence type="ECO:0000313" key="13">
    <source>
        <dbReference type="Proteomes" id="UP000183407"/>
    </source>
</evidence>
<dbReference type="NCBIfam" id="NF009810">
    <property type="entry name" value="PRK13294.1"/>
    <property type="match status" value="1"/>
</dbReference>
<feature type="domain" description="Nitroreductase" evidence="10">
    <location>
        <begin position="270"/>
        <end position="438"/>
    </location>
</feature>
<dbReference type="Proteomes" id="UP000183407">
    <property type="component" value="Unassembled WGS sequence"/>
</dbReference>
<keyword evidence="4" id="KW-0460">Magnesium</keyword>
<organism evidence="12 13">
    <name type="scientific">Rhodococcus jostii</name>
    <dbReference type="NCBI Taxonomy" id="132919"/>
    <lineage>
        <taxon>Bacteria</taxon>
        <taxon>Bacillati</taxon>
        <taxon>Actinomycetota</taxon>
        <taxon>Actinomycetes</taxon>
        <taxon>Mycobacteriales</taxon>
        <taxon>Nocardiaceae</taxon>
        <taxon>Rhodococcus</taxon>
    </lineage>
</organism>
<dbReference type="InterPro" id="IPR029479">
    <property type="entry name" value="Nitroreductase"/>
</dbReference>
<dbReference type="EMBL" id="FNTL01000004">
    <property type="protein sequence ID" value="SEC26950.1"/>
    <property type="molecule type" value="Genomic_DNA"/>
</dbReference>
<reference evidence="13" key="1">
    <citation type="submission" date="2016-10" db="EMBL/GenBank/DDBJ databases">
        <authorList>
            <person name="Varghese N."/>
        </authorList>
    </citation>
    <scope>NUCLEOTIDE SEQUENCE [LARGE SCALE GENOMIC DNA]</scope>
    <source>
        <strain evidence="13">DSM 44719</strain>
    </source>
</reference>
<dbReference type="SUPFAM" id="SSF144010">
    <property type="entry name" value="CofE-like"/>
    <property type="match status" value="1"/>
</dbReference>
<evidence type="ECO:0000256" key="8">
    <source>
        <dbReference type="ARBA" id="ARBA00023211"/>
    </source>
</evidence>